<feature type="compositionally biased region" description="Pro residues" evidence="1">
    <location>
        <begin position="380"/>
        <end position="389"/>
    </location>
</feature>
<sequence length="398" mass="39770">MTKLRPALSLIAAVAALAACGGNGSTDPFAAATPDVAGLTLETSGTGEGVTASATSAATADPGLATAAASAACEPYQYLCNIHAAVAGLNGYVRAVIAPVEALAKTTPTVASADVRVFGPVDVPTPGPVATFRLTVQQVAEGAFRWKLDGKPLGAGDDAYVVVAAGAMRRGPGDLPHRGRGTLGIDLDHLYALNPAGAAPIWNGEGKLLVGFGHVGGAKSLAYALRDFTPDRTQTPPIPAAAIVGHRTAAGVTRVRLATVNEFVGPAAAGTDAGNELLLSRAGWIPGVGGRAVVAVAGGDVPSYGIDFLLGVSCYDAVEHEVFRALFGCTAGVCVRVPNAPAGFDVGSPSACIPGTDLGVDEQNPPEDPQAGVQSETPEPGAPAVPDPVPSSMADVSF</sequence>
<protein>
    <recommendedName>
        <fullName evidence="5">Lipoprotein</fullName>
    </recommendedName>
</protein>
<organism evidence="3 4">
    <name type="scientific">Anaeromyxobacter oryzae</name>
    <dbReference type="NCBI Taxonomy" id="2918170"/>
    <lineage>
        <taxon>Bacteria</taxon>
        <taxon>Pseudomonadati</taxon>
        <taxon>Myxococcota</taxon>
        <taxon>Myxococcia</taxon>
        <taxon>Myxococcales</taxon>
        <taxon>Cystobacterineae</taxon>
        <taxon>Anaeromyxobacteraceae</taxon>
        <taxon>Anaeromyxobacter</taxon>
    </lineage>
</organism>
<feature type="signal peptide" evidence="2">
    <location>
        <begin position="1"/>
        <end position="18"/>
    </location>
</feature>
<proteinExistence type="predicted"/>
<name>A0ABM7WUC7_9BACT</name>
<feature type="region of interest" description="Disordered" evidence="1">
    <location>
        <begin position="354"/>
        <end position="398"/>
    </location>
</feature>
<dbReference type="EMBL" id="AP025591">
    <property type="protein sequence ID" value="BDG03093.1"/>
    <property type="molecule type" value="Genomic_DNA"/>
</dbReference>
<evidence type="ECO:0000256" key="1">
    <source>
        <dbReference type="SAM" id="MobiDB-lite"/>
    </source>
</evidence>
<keyword evidence="2" id="KW-0732">Signal</keyword>
<evidence type="ECO:0000256" key="2">
    <source>
        <dbReference type="SAM" id="SignalP"/>
    </source>
</evidence>
<keyword evidence="4" id="KW-1185">Reference proteome</keyword>
<dbReference type="Proteomes" id="UP001162891">
    <property type="component" value="Chromosome"/>
</dbReference>
<dbReference type="PROSITE" id="PS51257">
    <property type="entry name" value="PROKAR_LIPOPROTEIN"/>
    <property type="match status" value="1"/>
</dbReference>
<accession>A0ABM7WUC7</accession>
<feature type="chain" id="PRO_5047237494" description="Lipoprotein" evidence="2">
    <location>
        <begin position="19"/>
        <end position="398"/>
    </location>
</feature>
<dbReference type="RefSeq" id="WP_248360792.1">
    <property type="nucleotide sequence ID" value="NZ_AP025591.1"/>
</dbReference>
<reference evidence="4" key="1">
    <citation type="journal article" date="2022" name="Int. J. Syst. Evol. Microbiol.">
        <title>Anaeromyxobacter oryzae sp. nov., Anaeromyxobacter diazotrophicus sp. nov. and Anaeromyxobacter paludicola sp. nov., isolated from paddy soils.</title>
        <authorList>
            <person name="Itoh H."/>
            <person name="Xu Z."/>
            <person name="Mise K."/>
            <person name="Masuda Y."/>
            <person name="Ushijima N."/>
            <person name="Hayakawa C."/>
            <person name="Shiratori Y."/>
            <person name="Senoo K."/>
        </authorList>
    </citation>
    <scope>NUCLEOTIDE SEQUENCE [LARGE SCALE GENOMIC DNA]</scope>
    <source>
        <strain evidence="4">Red232</strain>
    </source>
</reference>
<evidence type="ECO:0000313" key="4">
    <source>
        <dbReference type="Proteomes" id="UP001162891"/>
    </source>
</evidence>
<evidence type="ECO:0008006" key="5">
    <source>
        <dbReference type="Google" id="ProtNLM"/>
    </source>
</evidence>
<gene>
    <name evidence="3" type="ORF">AMOR_20890</name>
</gene>
<evidence type="ECO:0000313" key="3">
    <source>
        <dbReference type="EMBL" id="BDG03093.1"/>
    </source>
</evidence>